<dbReference type="GO" id="GO:0003729">
    <property type="term" value="F:mRNA binding"/>
    <property type="evidence" value="ECO:0007669"/>
    <property type="project" value="TreeGrafter"/>
</dbReference>
<dbReference type="PANTHER" id="PTHR45735:SF2">
    <property type="entry name" value="CLEAVAGE STIMULATION FACTOR SUBUNIT 2"/>
    <property type="match status" value="1"/>
</dbReference>
<dbReference type="Pfam" id="PF14304">
    <property type="entry name" value="CSTF_C"/>
    <property type="match status" value="1"/>
</dbReference>
<comment type="caution">
    <text evidence="6">The sequence shown here is derived from an EMBL/GenBank/DDBJ whole genome shotgun (WGS) entry which is preliminary data.</text>
</comment>
<dbReference type="Proteomes" id="UP000237144">
    <property type="component" value="Unassembled WGS sequence"/>
</dbReference>
<feature type="compositionally biased region" description="Pro residues" evidence="4">
    <location>
        <begin position="342"/>
        <end position="374"/>
    </location>
</feature>
<dbReference type="InterPro" id="IPR025742">
    <property type="entry name" value="CSTF2_hinge"/>
</dbReference>
<dbReference type="PANTHER" id="PTHR45735">
    <property type="entry name" value="CLEAVAGE STIMULATION FACTOR SUBUNIT 2"/>
    <property type="match status" value="1"/>
</dbReference>
<evidence type="ECO:0000256" key="3">
    <source>
        <dbReference type="PROSITE-ProRule" id="PRU00176"/>
    </source>
</evidence>
<dbReference type="InterPro" id="IPR026896">
    <property type="entry name" value="CSTF_C"/>
</dbReference>
<evidence type="ECO:0000256" key="2">
    <source>
        <dbReference type="ARBA" id="ARBA00023242"/>
    </source>
</evidence>
<dbReference type="Gene3D" id="3.30.70.330">
    <property type="match status" value="1"/>
</dbReference>
<dbReference type="GO" id="GO:0031124">
    <property type="term" value="P:mRNA 3'-end processing"/>
    <property type="evidence" value="ECO:0007669"/>
    <property type="project" value="InterPro"/>
</dbReference>
<dbReference type="SMART" id="SM00360">
    <property type="entry name" value="RRM"/>
    <property type="match status" value="1"/>
</dbReference>
<dbReference type="InterPro" id="IPR038192">
    <property type="entry name" value="CSTF_C_sf"/>
</dbReference>
<dbReference type="AlphaFoldDB" id="A0A2S5BJ48"/>
<dbReference type="SUPFAM" id="SSF54928">
    <property type="entry name" value="RNA-binding domain, RBD"/>
    <property type="match status" value="1"/>
</dbReference>
<dbReference type="OrthoDB" id="272703at2759"/>
<dbReference type="Pfam" id="PF00076">
    <property type="entry name" value="RRM_1"/>
    <property type="match status" value="1"/>
</dbReference>
<gene>
    <name evidence="6" type="ORF">BMF94_0051</name>
</gene>
<evidence type="ECO:0000256" key="4">
    <source>
        <dbReference type="SAM" id="MobiDB-lite"/>
    </source>
</evidence>
<keyword evidence="7" id="KW-1185">Reference proteome</keyword>
<feature type="domain" description="RRM" evidence="5">
    <location>
        <begin position="16"/>
        <end position="94"/>
    </location>
</feature>
<keyword evidence="3" id="KW-0694">RNA-binding</keyword>
<feature type="region of interest" description="Disordered" evidence="4">
    <location>
        <begin position="277"/>
        <end position="381"/>
    </location>
</feature>
<accession>A0A2S5BJ48</accession>
<name>A0A2S5BJ48_9BASI</name>
<evidence type="ECO:0000313" key="6">
    <source>
        <dbReference type="EMBL" id="POY76801.1"/>
    </source>
</evidence>
<dbReference type="Gene3D" id="1.10.20.70">
    <property type="entry name" value="Transcription termination and cleavage factor, C-terminal domain"/>
    <property type="match status" value="1"/>
</dbReference>
<sequence length="448" mass="45257">MSYGQPAYGQPQTRSKVVFVGNLPFDFTEEQLVEVFSSVGPVVSFRLVFDHGTGKPKGFGFCEYRDADTAASALRNLQGVEVGGRGLRLDFADTDDAPPSKRFRAPGGAPSGPVGYGGAYGGGGGPAPPMQMMGGGGPPGSGMLGPGGPGAGMGMGGGPGMLPPGAGGQSPLVAAPPAGGYAIPPAPAGATGARPLPQGVPVEAGKSAVDKITETIGTMPPGQLLDIMSQMKALVTASPYEARALLTAQPQLSYALFQAMLCMGIVDQSVLAKAFPTAGGPPAAPPAAAPPSYQQNAPMPPSYGGGYNAPPPGNAAYGTPPPQGPMSYQGGVPSGPASYNRPPGPGPAAYDRPPPQQSQPPPSGPAGYGAPPPGSGQMPASAIPDQAAVRLLLLRPAESYECADTFSALQLIQQVMSMTDEQINGLDETSRNTILQIRAQAREAMSRR</sequence>
<evidence type="ECO:0000313" key="7">
    <source>
        <dbReference type="Proteomes" id="UP000237144"/>
    </source>
</evidence>
<dbReference type="EMBL" id="PJQD01000001">
    <property type="protein sequence ID" value="POY76801.1"/>
    <property type="molecule type" value="Genomic_DNA"/>
</dbReference>
<dbReference type="InterPro" id="IPR012677">
    <property type="entry name" value="Nucleotide-bd_a/b_plait_sf"/>
</dbReference>
<comment type="subcellular location">
    <subcellularLocation>
        <location evidence="1">Nucleus</location>
    </subcellularLocation>
</comment>
<dbReference type="Gene3D" id="1.25.40.630">
    <property type="match status" value="1"/>
</dbReference>
<dbReference type="GO" id="GO:0005847">
    <property type="term" value="C:mRNA cleavage and polyadenylation specificity factor complex"/>
    <property type="evidence" value="ECO:0007669"/>
    <property type="project" value="TreeGrafter"/>
</dbReference>
<dbReference type="STRING" id="741276.A0A2S5BJ48"/>
<dbReference type="Pfam" id="PF14327">
    <property type="entry name" value="CSTF2_hinge"/>
    <property type="match status" value="1"/>
</dbReference>
<dbReference type="PROSITE" id="PS50102">
    <property type="entry name" value="RRM"/>
    <property type="match status" value="1"/>
</dbReference>
<proteinExistence type="predicted"/>
<keyword evidence="2" id="KW-0539">Nucleus</keyword>
<dbReference type="InterPro" id="IPR035979">
    <property type="entry name" value="RBD_domain_sf"/>
</dbReference>
<reference evidence="6 7" key="1">
    <citation type="journal article" date="2018" name="Front. Microbiol.">
        <title>Prospects for Fungal Bioremediation of Acidic Radioactive Waste Sites: Characterization and Genome Sequence of Rhodotorula taiwanensis MD1149.</title>
        <authorList>
            <person name="Tkavc R."/>
            <person name="Matrosova V.Y."/>
            <person name="Grichenko O.E."/>
            <person name="Gostincar C."/>
            <person name="Volpe R.P."/>
            <person name="Klimenkova P."/>
            <person name="Gaidamakova E.K."/>
            <person name="Zhou C.E."/>
            <person name="Stewart B.J."/>
            <person name="Lyman M.G."/>
            <person name="Malfatti S.A."/>
            <person name="Rubinfeld B."/>
            <person name="Courtot M."/>
            <person name="Singh J."/>
            <person name="Dalgard C.L."/>
            <person name="Hamilton T."/>
            <person name="Frey K.G."/>
            <person name="Gunde-Cimerman N."/>
            <person name="Dugan L."/>
            <person name="Daly M.J."/>
        </authorList>
    </citation>
    <scope>NUCLEOTIDE SEQUENCE [LARGE SCALE GENOMIC DNA]</scope>
    <source>
        <strain evidence="6 7">MD1149</strain>
    </source>
</reference>
<feature type="compositionally biased region" description="Pro residues" evidence="4">
    <location>
        <begin position="309"/>
        <end position="324"/>
    </location>
</feature>
<evidence type="ECO:0000259" key="5">
    <source>
        <dbReference type="PROSITE" id="PS50102"/>
    </source>
</evidence>
<dbReference type="CDD" id="cd12398">
    <property type="entry name" value="RRM_CSTF2_RNA15_like"/>
    <property type="match status" value="1"/>
</dbReference>
<dbReference type="InterPro" id="IPR000504">
    <property type="entry name" value="RRM_dom"/>
</dbReference>
<organism evidence="6 7">
    <name type="scientific">Rhodotorula taiwanensis</name>
    <dbReference type="NCBI Taxonomy" id="741276"/>
    <lineage>
        <taxon>Eukaryota</taxon>
        <taxon>Fungi</taxon>
        <taxon>Dikarya</taxon>
        <taxon>Basidiomycota</taxon>
        <taxon>Pucciniomycotina</taxon>
        <taxon>Microbotryomycetes</taxon>
        <taxon>Sporidiobolales</taxon>
        <taxon>Sporidiobolaceae</taxon>
        <taxon>Rhodotorula</taxon>
    </lineage>
</organism>
<evidence type="ECO:0000256" key="1">
    <source>
        <dbReference type="ARBA" id="ARBA00004123"/>
    </source>
</evidence>
<feature type="compositionally biased region" description="Gly residues" evidence="4">
    <location>
        <begin position="133"/>
        <end position="168"/>
    </location>
</feature>
<protein>
    <recommendedName>
        <fullName evidence="5">RRM domain-containing protein</fullName>
    </recommendedName>
</protein>
<feature type="region of interest" description="Disordered" evidence="4">
    <location>
        <begin position="90"/>
        <end position="173"/>
    </location>
</feature>
<feature type="compositionally biased region" description="Gly residues" evidence="4">
    <location>
        <begin position="114"/>
        <end position="125"/>
    </location>
</feature>